<dbReference type="PANTHER" id="PTHR12110:SF21">
    <property type="entry name" value="XYLOSE ISOMERASE-LIKE TIM BARREL DOMAIN-CONTAINING PROTEIN"/>
    <property type="match status" value="1"/>
</dbReference>
<dbReference type="Proteomes" id="UP000014923">
    <property type="component" value="Unassembled WGS sequence"/>
</dbReference>
<dbReference type="eggNOG" id="COG1082">
    <property type="taxonomic scope" value="Bacteria"/>
</dbReference>
<dbReference type="Gene3D" id="3.20.20.150">
    <property type="entry name" value="Divalent-metal-dependent TIM barrel enzymes"/>
    <property type="match status" value="1"/>
</dbReference>
<evidence type="ECO:0000259" key="1">
    <source>
        <dbReference type="Pfam" id="PF01261"/>
    </source>
</evidence>
<proteinExistence type="predicted"/>
<dbReference type="OrthoDB" id="148059at2"/>
<keyword evidence="2" id="KW-0378">Hydrolase</keyword>
<keyword evidence="2" id="KW-0540">Nuclease</keyword>
<dbReference type="HOGENOM" id="CLU_1060419_0_0_9"/>
<protein>
    <submittedName>
        <fullName evidence="2">AP endonuclease, family 2 superfamily protein</fullName>
    </submittedName>
</protein>
<dbReference type="InterPro" id="IPR050312">
    <property type="entry name" value="IolE/XylAMocC-like"/>
</dbReference>
<feature type="domain" description="Xylose isomerase-like TIM barrel" evidence="1">
    <location>
        <begin position="21"/>
        <end position="255"/>
    </location>
</feature>
<keyword evidence="3" id="KW-1185">Reference proteome</keyword>
<dbReference type="InterPro" id="IPR013022">
    <property type="entry name" value="Xyl_isomerase-like_TIM-brl"/>
</dbReference>
<dbReference type="InterPro" id="IPR036237">
    <property type="entry name" value="Xyl_isomerase-like_sf"/>
</dbReference>
<sequence length="260" mass="30411">MLFGISTACFYPEVYTEETLKIIKNIGFELCEVFFESASEMTGDYLKAIKKGMDESGLKINTIHPFPSPFEPYLFDKYERRRLEMEEKFRLACNAARELGAKYYVFHGERNNKQVKDAQWTAKVMDYLCKVASEYNIALAWENVSWCMGSNPKFIEEVIGFMKEDLYFVLDFKQALRSGRRVEEYINVFKDRIVNVHVSDSNEKCDCLLPGYGNYDIRGSVEEVLKFNKNCQFIIEVYRDNFGEVEEISKSYEYMLNLGV</sequence>
<organism evidence="2 3">
    <name type="scientific">Thermobrachium celere DSM 8682</name>
    <dbReference type="NCBI Taxonomy" id="941824"/>
    <lineage>
        <taxon>Bacteria</taxon>
        <taxon>Bacillati</taxon>
        <taxon>Bacillota</taxon>
        <taxon>Clostridia</taxon>
        <taxon>Eubacteriales</taxon>
        <taxon>Clostridiaceae</taxon>
        <taxon>Thermobrachium</taxon>
    </lineage>
</organism>
<keyword evidence="2" id="KW-0255">Endonuclease</keyword>
<evidence type="ECO:0000313" key="3">
    <source>
        <dbReference type="Proteomes" id="UP000014923"/>
    </source>
</evidence>
<dbReference type="AlphaFoldDB" id="R7RV67"/>
<gene>
    <name evidence="2" type="ORF">TCEL_00916</name>
</gene>
<dbReference type="GO" id="GO:0004519">
    <property type="term" value="F:endonuclease activity"/>
    <property type="evidence" value="ECO:0007669"/>
    <property type="project" value="UniProtKB-KW"/>
</dbReference>
<dbReference type="SUPFAM" id="SSF51658">
    <property type="entry name" value="Xylose isomerase-like"/>
    <property type="match status" value="1"/>
</dbReference>
<accession>R7RV67</accession>
<dbReference type="EMBL" id="CAVN010000099">
    <property type="protein sequence ID" value="CDF59450.1"/>
    <property type="molecule type" value="Genomic_DNA"/>
</dbReference>
<evidence type="ECO:0000313" key="2">
    <source>
        <dbReference type="EMBL" id="CDF59450.1"/>
    </source>
</evidence>
<dbReference type="PANTHER" id="PTHR12110">
    <property type="entry name" value="HYDROXYPYRUVATE ISOMERASE"/>
    <property type="match status" value="1"/>
</dbReference>
<name>R7RV67_9CLOT</name>
<comment type="caution">
    <text evidence="2">The sequence shown here is derived from an EMBL/GenBank/DDBJ whole genome shotgun (WGS) entry which is preliminary data.</text>
</comment>
<dbReference type="RefSeq" id="WP_018663367.1">
    <property type="nucleotide sequence ID" value="NZ_HF952018.1"/>
</dbReference>
<dbReference type="Pfam" id="PF01261">
    <property type="entry name" value="AP_endonuc_2"/>
    <property type="match status" value="1"/>
</dbReference>
<reference evidence="2" key="1">
    <citation type="submission" date="2013-03" db="EMBL/GenBank/DDBJ databases">
        <title>Draft genome sequence of the hydrogen-ethanol-producing anaerobic alkalithermophilic Caloramator celere.</title>
        <authorList>
            <person name="Ciranna A."/>
            <person name="Larjo A."/>
            <person name="Kivisto A."/>
            <person name="Santala V."/>
            <person name="Roos C."/>
            <person name="Karp M."/>
        </authorList>
    </citation>
    <scope>NUCLEOTIDE SEQUENCE [LARGE SCALE GENOMIC DNA]</scope>
    <source>
        <strain evidence="2">DSM 8682</strain>
    </source>
</reference>